<proteinExistence type="predicted"/>
<comment type="caution">
    <text evidence="2">The sequence shown here is derived from an EMBL/GenBank/DDBJ whole genome shotgun (WGS) entry which is preliminary data.</text>
</comment>
<dbReference type="Proteomes" id="UP000036987">
    <property type="component" value="Unassembled WGS sequence"/>
</dbReference>
<evidence type="ECO:0000256" key="1">
    <source>
        <dbReference type="SAM" id="Coils"/>
    </source>
</evidence>
<evidence type="ECO:0000313" key="3">
    <source>
        <dbReference type="Proteomes" id="UP000036987"/>
    </source>
</evidence>
<keyword evidence="1" id="KW-0175">Coiled coil</keyword>
<name>A0A0K9NTU4_ZOSMR</name>
<accession>A0A0K9NTU4</accession>
<dbReference type="Pfam" id="PF03004">
    <property type="entry name" value="Transposase_24"/>
    <property type="match status" value="1"/>
</dbReference>
<feature type="coiled-coil region" evidence="1">
    <location>
        <begin position="322"/>
        <end position="349"/>
    </location>
</feature>
<dbReference type="PANTHER" id="PTHR33144:SF16">
    <property type="entry name" value="OS02G0129000 PROTEIN"/>
    <property type="match status" value="1"/>
</dbReference>
<reference evidence="3" key="1">
    <citation type="journal article" date="2016" name="Nature">
        <title>The genome of the seagrass Zostera marina reveals angiosperm adaptation to the sea.</title>
        <authorList>
            <person name="Olsen J.L."/>
            <person name="Rouze P."/>
            <person name="Verhelst B."/>
            <person name="Lin Y.-C."/>
            <person name="Bayer T."/>
            <person name="Collen J."/>
            <person name="Dattolo E."/>
            <person name="De Paoli E."/>
            <person name="Dittami S."/>
            <person name="Maumus F."/>
            <person name="Michel G."/>
            <person name="Kersting A."/>
            <person name="Lauritano C."/>
            <person name="Lohaus R."/>
            <person name="Toepel M."/>
            <person name="Tonon T."/>
            <person name="Vanneste K."/>
            <person name="Amirebrahimi M."/>
            <person name="Brakel J."/>
            <person name="Bostroem C."/>
            <person name="Chovatia M."/>
            <person name="Grimwood J."/>
            <person name="Jenkins J.W."/>
            <person name="Jueterbock A."/>
            <person name="Mraz A."/>
            <person name="Stam W.T."/>
            <person name="Tice H."/>
            <person name="Bornberg-Bauer E."/>
            <person name="Green P.J."/>
            <person name="Pearson G.A."/>
            <person name="Procaccini G."/>
            <person name="Duarte C.M."/>
            <person name="Schmutz J."/>
            <person name="Reusch T.B.H."/>
            <person name="Van de Peer Y."/>
        </authorList>
    </citation>
    <scope>NUCLEOTIDE SEQUENCE [LARGE SCALE GENOMIC DNA]</scope>
    <source>
        <strain evidence="3">cv. Finnish</strain>
    </source>
</reference>
<dbReference type="EMBL" id="LFYR01001623">
    <property type="protein sequence ID" value="KMZ60201.1"/>
    <property type="molecule type" value="Genomic_DNA"/>
</dbReference>
<sequence>MAPRIAENGEKFNFGIRPKNIAPVRTIVQHMISLDEKPKKGKKAVLFKAPPKGMRYIVKWDSYDTPLSPEGDMLDARIRDISMQSDIFPLDRYWHQQTETSLSEAWNILDYDFDMSNTTAVISYWYIQATLQKNLRNYRNTVKTRYFKNNNENMRLNTMLSLLPPHINSNQFRNLYAEWNTEKGKEIAETNTANRNLKENNHKSGSRSFKRIRQDLRKNGIEPTRTATMVQAFGKSDPKIQRLLEESNSIESRNLSAILPKSEVEQMNFDRVLGKNKKKRKLGIGEGAFIKSSPSSGRFIRQHAMKIEKREPVGVFMPKEQHDMMMRHMMEMENELKNLKENRELPNRRSRF</sequence>
<dbReference type="PANTHER" id="PTHR33144">
    <property type="entry name" value="OS10G0409366 PROTEIN-RELATED"/>
    <property type="match status" value="1"/>
</dbReference>
<evidence type="ECO:0000313" key="2">
    <source>
        <dbReference type="EMBL" id="KMZ60201.1"/>
    </source>
</evidence>
<dbReference type="AlphaFoldDB" id="A0A0K9NTU4"/>
<organism evidence="2 3">
    <name type="scientific">Zostera marina</name>
    <name type="common">Eelgrass</name>
    <dbReference type="NCBI Taxonomy" id="29655"/>
    <lineage>
        <taxon>Eukaryota</taxon>
        <taxon>Viridiplantae</taxon>
        <taxon>Streptophyta</taxon>
        <taxon>Embryophyta</taxon>
        <taxon>Tracheophyta</taxon>
        <taxon>Spermatophyta</taxon>
        <taxon>Magnoliopsida</taxon>
        <taxon>Liliopsida</taxon>
        <taxon>Zosteraceae</taxon>
        <taxon>Zostera</taxon>
    </lineage>
</organism>
<protein>
    <submittedName>
        <fullName evidence="2">Uncharacterized protein</fullName>
    </submittedName>
</protein>
<dbReference type="InterPro" id="IPR004252">
    <property type="entry name" value="Probable_transposase_24"/>
</dbReference>
<keyword evidence="3" id="KW-1185">Reference proteome</keyword>
<gene>
    <name evidence="2" type="ORF">ZOSMA_5G00640</name>
</gene>
<dbReference type="OrthoDB" id="1913335at2759"/>